<reference evidence="5" key="2">
    <citation type="journal article" date="2018" name="DNA Res.">
        <title>Comparative genome and transcriptome analyses reveal adaptations to opportunistic infections in woody plant degrading pathogens of Botryosphaeriaceae.</title>
        <authorList>
            <person name="Yan J.Y."/>
            <person name="Zhao W.S."/>
            <person name="Chen Z."/>
            <person name="Xing Q.K."/>
            <person name="Zhang W."/>
            <person name="Chethana K.W.T."/>
            <person name="Xue M.F."/>
            <person name="Xu J.P."/>
            <person name="Phillips A.J.L."/>
            <person name="Wang Y."/>
            <person name="Liu J.H."/>
            <person name="Liu M."/>
            <person name="Zhou Y."/>
            <person name="Jayawardena R.S."/>
            <person name="Manawasinghe I.S."/>
            <person name="Huang J.B."/>
            <person name="Qiao G.H."/>
            <person name="Fu C.Y."/>
            <person name="Guo F.F."/>
            <person name="Dissanayake A.J."/>
            <person name="Peng Y.L."/>
            <person name="Hyde K.D."/>
            <person name="Li X.H."/>
        </authorList>
    </citation>
    <scope>NUCLEOTIDE SEQUENCE</scope>
    <source>
        <strain evidence="5">CSS-01s</strain>
    </source>
</reference>
<sequence length="252" mass="28727">MKGPSTSEDVTVRPECNVDARGHKRVNDDEADAQNPTKKQKNDHGAALGMNEWEEARQPTSRSKDICLYFYFDFTENQKQSLENTLRSLVSQLRSKEKDLESDLDSLYSSCDNGNRQPSIESLRKTFLSMIGKVGEVWIVIDALDECHTRMGNPNEGLLKWMDSLRSSQDVNIHFLVTSRPEQDIQSAIDKWTSKTDARIVSISIESDRTAEDIQDYVRARVTKSEGLSRWRSRPDIQNDIQTTLTNKAHGM</sequence>
<keyword evidence="1" id="KW-0677">Repeat</keyword>
<keyword evidence="2" id="KW-0175">Coiled coil</keyword>
<reference evidence="5" key="1">
    <citation type="submission" date="2016-08" db="EMBL/GenBank/DDBJ databases">
        <authorList>
            <person name="Yan J."/>
        </authorList>
    </citation>
    <scope>NUCLEOTIDE SEQUENCE</scope>
    <source>
        <strain evidence="5">CSS-01s</strain>
    </source>
</reference>
<feature type="compositionally biased region" description="Basic and acidic residues" evidence="3">
    <location>
        <begin position="10"/>
        <end position="28"/>
    </location>
</feature>
<name>A0A8H7IQQ3_9PEZI</name>
<feature type="coiled-coil region" evidence="2">
    <location>
        <begin position="72"/>
        <end position="99"/>
    </location>
</feature>
<dbReference type="AlphaFoldDB" id="A0A8H7IQQ3"/>
<proteinExistence type="predicted"/>
<evidence type="ECO:0000259" key="4">
    <source>
        <dbReference type="Pfam" id="PF24883"/>
    </source>
</evidence>
<evidence type="ECO:0000256" key="2">
    <source>
        <dbReference type="SAM" id="Coils"/>
    </source>
</evidence>
<feature type="domain" description="Nephrocystin 3-like N-terminal" evidence="4">
    <location>
        <begin position="63"/>
        <end position="180"/>
    </location>
</feature>
<dbReference type="PANTHER" id="PTHR10039">
    <property type="entry name" value="AMELOGENIN"/>
    <property type="match status" value="1"/>
</dbReference>
<dbReference type="Gene3D" id="3.40.50.300">
    <property type="entry name" value="P-loop containing nucleotide triphosphate hydrolases"/>
    <property type="match status" value="1"/>
</dbReference>
<dbReference type="PANTHER" id="PTHR10039:SF14">
    <property type="entry name" value="NACHT DOMAIN-CONTAINING PROTEIN"/>
    <property type="match status" value="1"/>
</dbReference>
<organism evidence="5 6">
    <name type="scientific">Lasiodiplodia theobromae</name>
    <dbReference type="NCBI Taxonomy" id="45133"/>
    <lineage>
        <taxon>Eukaryota</taxon>
        <taxon>Fungi</taxon>
        <taxon>Dikarya</taxon>
        <taxon>Ascomycota</taxon>
        <taxon>Pezizomycotina</taxon>
        <taxon>Dothideomycetes</taxon>
        <taxon>Dothideomycetes incertae sedis</taxon>
        <taxon>Botryosphaeriales</taxon>
        <taxon>Botryosphaeriaceae</taxon>
        <taxon>Lasiodiplodia</taxon>
    </lineage>
</organism>
<dbReference type="InterPro" id="IPR027417">
    <property type="entry name" value="P-loop_NTPase"/>
</dbReference>
<evidence type="ECO:0000313" key="5">
    <source>
        <dbReference type="EMBL" id="KAF9630028.1"/>
    </source>
</evidence>
<dbReference type="Proteomes" id="UP000627934">
    <property type="component" value="Unassembled WGS sequence"/>
</dbReference>
<accession>A0A8H7IQQ3</accession>
<dbReference type="InterPro" id="IPR056884">
    <property type="entry name" value="NPHP3-like_N"/>
</dbReference>
<dbReference type="Pfam" id="PF24883">
    <property type="entry name" value="NPHP3_N"/>
    <property type="match status" value="1"/>
</dbReference>
<dbReference type="EMBL" id="MDYX01000037">
    <property type="protein sequence ID" value="KAF9630028.1"/>
    <property type="molecule type" value="Genomic_DNA"/>
</dbReference>
<feature type="region of interest" description="Disordered" evidence="3">
    <location>
        <begin position="1"/>
        <end position="57"/>
    </location>
</feature>
<protein>
    <submittedName>
        <fullName evidence="5">Pfs domain-containing protein</fullName>
    </submittedName>
</protein>
<comment type="caution">
    <text evidence="5">The sequence shown here is derived from an EMBL/GenBank/DDBJ whole genome shotgun (WGS) entry which is preliminary data.</text>
</comment>
<gene>
    <name evidence="5" type="ORF">BFW01_g209</name>
</gene>
<evidence type="ECO:0000256" key="1">
    <source>
        <dbReference type="ARBA" id="ARBA00022737"/>
    </source>
</evidence>
<evidence type="ECO:0000256" key="3">
    <source>
        <dbReference type="SAM" id="MobiDB-lite"/>
    </source>
</evidence>
<evidence type="ECO:0000313" key="6">
    <source>
        <dbReference type="Proteomes" id="UP000627934"/>
    </source>
</evidence>